<evidence type="ECO:0000256" key="5">
    <source>
        <dbReference type="ARBA" id="ARBA00022475"/>
    </source>
</evidence>
<keyword evidence="7 14" id="KW-0812">Transmembrane</keyword>
<dbReference type="PANTHER" id="PTHR34697">
    <property type="entry name" value="PHOSPHATIDYLGLYCEROL LYSYLTRANSFERASE"/>
    <property type="match status" value="1"/>
</dbReference>
<feature type="domain" description="Phosphatidylglycerol lysyltransferase C-terminal" evidence="15">
    <location>
        <begin position="551"/>
        <end position="845"/>
    </location>
</feature>
<feature type="transmembrane region" description="Helical" evidence="14">
    <location>
        <begin position="56"/>
        <end position="81"/>
    </location>
</feature>
<dbReference type="EC" id="2.3.2.3" evidence="3"/>
<feature type="transmembrane region" description="Helical" evidence="14">
    <location>
        <begin position="511"/>
        <end position="528"/>
    </location>
</feature>
<evidence type="ECO:0000256" key="9">
    <source>
        <dbReference type="ARBA" id="ARBA00023098"/>
    </source>
</evidence>
<comment type="similarity">
    <text evidence="2">Belongs to the LPG synthase family.</text>
</comment>
<evidence type="ECO:0000259" key="15">
    <source>
        <dbReference type="Pfam" id="PF09924"/>
    </source>
</evidence>
<organism evidence="16 17">
    <name type="scientific">Tahibacter aquaticus</name>
    <dbReference type="NCBI Taxonomy" id="520092"/>
    <lineage>
        <taxon>Bacteria</taxon>
        <taxon>Pseudomonadati</taxon>
        <taxon>Pseudomonadota</taxon>
        <taxon>Gammaproteobacteria</taxon>
        <taxon>Lysobacterales</taxon>
        <taxon>Rhodanobacteraceae</taxon>
        <taxon>Tahibacter</taxon>
    </lineage>
</organism>
<feature type="transmembrane region" description="Helical" evidence="14">
    <location>
        <begin position="245"/>
        <end position="275"/>
    </location>
</feature>
<dbReference type="GO" id="GO:0050071">
    <property type="term" value="F:phosphatidylglycerol lysyltransferase activity"/>
    <property type="evidence" value="ECO:0007669"/>
    <property type="project" value="UniProtKB-EC"/>
</dbReference>
<dbReference type="NCBIfam" id="NF033480">
    <property type="entry name" value="bifunc_MprF"/>
    <property type="match status" value="1"/>
</dbReference>
<dbReference type="InterPro" id="IPR051211">
    <property type="entry name" value="PG_lysyltransferase"/>
</dbReference>
<feature type="transmembrane region" description="Helical" evidence="14">
    <location>
        <begin position="420"/>
        <end position="450"/>
    </location>
</feature>
<dbReference type="EMBL" id="SNZH01000001">
    <property type="protein sequence ID" value="TDR48868.1"/>
    <property type="molecule type" value="Genomic_DNA"/>
</dbReference>
<dbReference type="InterPro" id="IPR024320">
    <property type="entry name" value="LPG_synthase_C"/>
</dbReference>
<feature type="transmembrane region" description="Helical" evidence="14">
    <location>
        <begin position="170"/>
        <end position="189"/>
    </location>
</feature>
<evidence type="ECO:0000256" key="3">
    <source>
        <dbReference type="ARBA" id="ARBA00012014"/>
    </source>
</evidence>
<dbReference type="AlphaFoldDB" id="A0A4R6ZAA5"/>
<evidence type="ECO:0000256" key="8">
    <source>
        <dbReference type="ARBA" id="ARBA00022989"/>
    </source>
</evidence>
<dbReference type="Pfam" id="PF03706">
    <property type="entry name" value="LPG_synthase_TM"/>
    <property type="match status" value="1"/>
</dbReference>
<keyword evidence="10 14" id="KW-0472">Membrane</keyword>
<protein>
    <recommendedName>
        <fullName evidence="4">Phosphatidylglycerol lysyltransferase</fullName>
        <ecNumber evidence="3">2.3.2.3</ecNumber>
    </recommendedName>
    <alternativeName>
        <fullName evidence="12">Lysylphosphatidylglycerol synthase</fullName>
    </alternativeName>
</protein>
<feature type="transmembrane region" description="Helical" evidence="14">
    <location>
        <begin position="93"/>
        <end position="115"/>
    </location>
</feature>
<evidence type="ECO:0000256" key="13">
    <source>
        <dbReference type="ARBA" id="ARBA00047540"/>
    </source>
</evidence>
<accession>A0A4R6ZAA5</accession>
<evidence type="ECO:0000256" key="1">
    <source>
        <dbReference type="ARBA" id="ARBA00004651"/>
    </source>
</evidence>
<feature type="transmembrane region" description="Helical" evidence="14">
    <location>
        <begin position="19"/>
        <end position="36"/>
    </location>
</feature>
<feature type="transmembrane region" description="Helical" evidence="14">
    <location>
        <begin position="295"/>
        <end position="315"/>
    </location>
</feature>
<proteinExistence type="inferred from homology"/>
<dbReference type="RefSeq" id="WP_166653826.1">
    <property type="nucleotide sequence ID" value="NZ_SNZH01000001.1"/>
</dbReference>
<reference evidence="16 17" key="1">
    <citation type="submission" date="2019-03" db="EMBL/GenBank/DDBJ databases">
        <title>Genomic Encyclopedia of Type Strains, Phase IV (KMG-IV): sequencing the most valuable type-strain genomes for metagenomic binning, comparative biology and taxonomic classification.</title>
        <authorList>
            <person name="Goeker M."/>
        </authorList>
    </citation>
    <scope>NUCLEOTIDE SEQUENCE [LARGE SCALE GENOMIC DNA]</scope>
    <source>
        <strain evidence="16 17">DSM 21667</strain>
    </source>
</reference>
<feature type="transmembrane region" description="Helical" evidence="14">
    <location>
        <begin position="470"/>
        <end position="491"/>
    </location>
</feature>
<sequence>MTSTAAPDSPAPPSRLASLRWVVPLLFLGITGWLVWRELAEFDLTQVQRTLVGVPTLPAVGVALFALLAVCITGLVDVRIARWLRLDLRKVELLRLALIANALANTISLSGAMGAGVRLMGLSSRGVDLTRAATLIGMQALALPLGLSLLVGISLVSGNWPPFEGTATRWLAVAVLIAAALYLPLYFVLTQNRRLMRWLPPEQPLPSFTLRLELSAISLLDWLLSAATLYICLHISGAAVTPAQLLLIFAGASVLGLVSMVPGGLGVFDGLLLIALGKAGYDQAAVLSGLFLFRLSYYLLPLFIGLYLGSGLLADRLTLLTRLRERLAGHPLFGVLQLPASLLADLGVRLLAVFTFAAGALLLASAAIPSLHGRLREAGQYISLLTLESSYWLSVLTGVLLLGLARGIDGRLHVAYRLTQFVLALSALLALAKGLHYGEALFLLGVALLLRSRKSVFSQRAMPLGSIASAGWIAGLVGVVVVFFAVGVAAVLGDDSFDLFYIGFSEHSSRLARGLVAAALGVAIYLIWQSFAVRRPQPPLPQRHELEEAREVYQRHGGGEFGHMSFMGDKSLFWAGDRQAVVAYGTIRDRLVALGSPCGSDAAISRAILDFRHFADSQSRVPVFYEVLEPELSRFHDHGFDLFKLGELATIKLAEFSLSGKRWEDLRQAVNRSIKESLRFELRQPPFDTILLADVESVSNAWLADKGGSEKGYSLGRFDPAYLEWGPLALVYHGERLVAFANVLPPYGRNGSASVDLMRVVPDAPRSSMDLLFARVMQWAQEQQFQQFSLGMAPLSNVGANPYARINERLAALAFRYGNSRYNYQGIRRYKEKFRPDWTGSYLAYPRGVWVPGLLIDVAALVAGGYRRLLKG</sequence>
<evidence type="ECO:0000256" key="11">
    <source>
        <dbReference type="ARBA" id="ARBA00023251"/>
    </source>
</evidence>
<dbReference type="InterPro" id="IPR022791">
    <property type="entry name" value="L-PG_synthase/AglD"/>
</dbReference>
<comment type="catalytic activity">
    <reaction evidence="13">
        <text>L-lysyl-tRNA(Lys) + a 1,2-diacyl-sn-glycero-3-phospho-(1'-sn-glycerol) = a 1,2-diacyl-sn-glycero-3-phospho-1'-(3'-O-L-lysyl)-sn-glycerol + tRNA(Lys)</text>
        <dbReference type="Rhea" id="RHEA:10668"/>
        <dbReference type="Rhea" id="RHEA-COMP:9696"/>
        <dbReference type="Rhea" id="RHEA-COMP:9697"/>
        <dbReference type="ChEBI" id="CHEBI:64716"/>
        <dbReference type="ChEBI" id="CHEBI:75792"/>
        <dbReference type="ChEBI" id="CHEBI:78442"/>
        <dbReference type="ChEBI" id="CHEBI:78529"/>
        <dbReference type="EC" id="2.3.2.3"/>
    </reaction>
</comment>
<dbReference type="InterPro" id="IPR016181">
    <property type="entry name" value="Acyl_CoA_acyltransferase"/>
</dbReference>
<dbReference type="Proteomes" id="UP000295293">
    <property type="component" value="Unassembled WGS sequence"/>
</dbReference>
<keyword evidence="6 16" id="KW-0808">Transferase</keyword>
<keyword evidence="8 14" id="KW-1133">Transmembrane helix</keyword>
<evidence type="ECO:0000256" key="6">
    <source>
        <dbReference type="ARBA" id="ARBA00022679"/>
    </source>
</evidence>
<dbReference type="GO" id="GO:0006629">
    <property type="term" value="P:lipid metabolic process"/>
    <property type="evidence" value="ECO:0007669"/>
    <property type="project" value="UniProtKB-KW"/>
</dbReference>
<keyword evidence="17" id="KW-1185">Reference proteome</keyword>
<evidence type="ECO:0000256" key="14">
    <source>
        <dbReference type="SAM" id="Phobius"/>
    </source>
</evidence>
<evidence type="ECO:0000256" key="12">
    <source>
        <dbReference type="ARBA" id="ARBA00031899"/>
    </source>
</evidence>
<dbReference type="SUPFAM" id="SSF55729">
    <property type="entry name" value="Acyl-CoA N-acyltransferases (Nat)"/>
    <property type="match status" value="1"/>
</dbReference>
<evidence type="ECO:0000256" key="10">
    <source>
        <dbReference type="ARBA" id="ARBA00023136"/>
    </source>
</evidence>
<dbReference type="GO" id="GO:0046677">
    <property type="term" value="P:response to antibiotic"/>
    <property type="evidence" value="ECO:0007669"/>
    <property type="project" value="UniProtKB-KW"/>
</dbReference>
<gene>
    <name evidence="16" type="ORF">DFR29_101492</name>
</gene>
<evidence type="ECO:0000313" key="17">
    <source>
        <dbReference type="Proteomes" id="UP000295293"/>
    </source>
</evidence>
<dbReference type="Pfam" id="PF09924">
    <property type="entry name" value="LPG_synthase_C"/>
    <property type="match status" value="1"/>
</dbReference>
<evidence type="ECO:0000256" key="4">
    <source>
        <dbReference type="ARBA" id="ARBA00021546"/>
    </source>
</evidence>
<dbReference type="GO" id="GO:0055091">
    <property type="term" value="P:phospholipid homeostasis"/>
    <property type="evidence" value="ECO:0007669"/>
    <property type="project" value="TreeGrafter"/>
</dbReference>
<comment type="subcellular location">
    <subcellularLocation>
        <location evidence="1">Cell membrane</location>
        <topology evidence="1">Multi-pass membrane protein</topology>
    </subcellularLocation>
</comment>
<evidence type="ECO:0000256" key="2">
    <source>
        <dbReference type="ARBA" id="ARBA00008627"/>
    </source>
</evidence>
<dbReference type="PANTHER" id="PTHR34697:SF2">
    <property type="entry name" value="PHOSPHATIDYLGLYCEROL LYSYLTRANSFERASE"/>
    <property type="match status" value="1"/>
</dbReference>
<dbReference type="GO" id="GO:0005886">
    <property type="term" value="C:plasma membrane"/>
    <property type="evidence" value="ECO:0007669"/>
    <property type="project" value="UniProtKB-SubCell"/>
</dbReference>
<feature type="transmembrane region" description="Helical" evidence="14">
    <location>
        <begin position="391"/>
        <end position="408"/>
    </location>
</feature>
<comment type="caution">
    <text evidence="16">The sequence shown here is derived from an EMBL/GenBank/DDBJ whole genome shotgun (WGS) entry which is preliminary data.</text>
</comment>
<evidence type="ECO:0000256" key="7">
    <source>
        <dbReference type="ARBA" id="ARBA00022692"/>
    </source>
</evidence>
<name>A0A4R6ZAA5_9GAMM</name>
<feature type="transmembrane region" description="Helical" evidence="14">
    <location>
        <begin position="135"/>
        <end position="158"/>
    </location>
</feature>
<feature type="transmembrane region" description="Helical" evidence="14">
    <location>
        <begin position="350"/>
        <end position="371"/>
    </location>
</feature>
<keyword evidence="9" id="KW-0443">Lipid metabolism</keyword>
<keyword evidence="5" id="KW-1003">Cell membrane</keyword>
<evidence type="ECO:0000313" key="16">
    <source>
        <dbReference type="EMBL" id="TDR48868.1"/>
    </source>
</evidence>
<keyword evidence="11" id="KW-0046">Antibiotic resistance</keyword>